<accession>A0ABX1ZIV5</accession>
<organism evidence="2 3">
    <name type="scientific">Paenibacillus planticolens</name>
    <dbReference type="NCBI Taxonomy" id="2654976"/>
    <lineage>
        <taxon>Bacteria</taxon>
        <taxon>Bacillati</taxon>
        <taxon>Bacillota</taxon>
        <taxon>Bacilli</taxon>
        <taxon>Bacillales</taxon>
        <taxon>Paenibacillaceae</taxon>
        <taxon>Paenibacillus</taxon>
    </lineage>
</organism>
<name>A0ABX1ZIV5_9BACL</name>
<keyword evidence="3" id="KW-1185">Reference proteome</keyword>
<dbReference type="PANTHER" id="PTHR43689:SF8">
    <property type="entry name" value="ALPHA_BETA-HYDROLASES SUPERFAMILY PROTEIN"/>
    <property type="match status" value="1"/>
</dbReference>
<evidence type="ECO:0000259" key="1">
    <source>
        <dbReference type="Pfam" id="PF12697"/>
    </source>
</evidence>
<dbReference type="Gene3D" id="3.40.50.1820">
    <property type="entry name" value="alpha/beta hydrolase"/>
    <property type="match status" value="1"/>
</dbReference>
<proteinExistence type="predicted"/>
<dbReference type="PANTHER" id="PTHR43689">
    <property type="entry name" value="HYDROLASE"/>
    <property type="match status" value="1"/>
</dbReference>
<dbReference type="RefSeq" id="WP_171682797.1">
    <property type="nucleotide sequence ID" value="NZ_WHNZ01000015.1"/>
</dbReference>
<feature type="domain" description="AB hydrolase-1" evidence="1">
    <location>
        <begin position="9"/>
        <end position="236"/>
    </location>
</feature>
<dbReference type="Pfam" id="PF12697">
    <property type="entry name" value="Abhydrolase_6"/>
    <property type="match status" value="1"/>
</dbReference>
<evidence type="ECO:0000313" key="2">
    <source>
        <dbReference type="EMBL" id="NOU99960.1"/>
    </source>
</evidence>
<dbReference type="InterPro" id="IPR000073">
    <property type="entry name" value="AB_hydrolase_1"/>
</dbReference>
<protein>
    <submittedName>
        <fullName evidence="2">Alpha/beta fold hydrolase</fullName>
    </submittedName>
</protein>
<comment type="caution">
    <text evidence="2">The sequence shown here is derived from an EMBL/GenBank/DDBJ whole genome shotgun (WGS) entry which is preliminary data.</text>
</comment>
<reference evidence="2 3" key="1">
    <citation type="submission" date="2019-10" db="EMBL/GenBank/DDBJ databases">
        <title>Description of Paenibacillus pedi sp. nov.</title>
        <authorList>
            <person name="Carlier A."/>
            <person name="Qi S."/>
        </authorList>
    </citation>
    <scope>NUCLEOTIDE SEQUENCE [LARGE SCALE GENOMIC DNA]</scope>
    <source>
        <strain evidence="2 3">LMG 31457</strain>
    </source>
</reference>
<gene>
    <name evidence="2" type="ORF">GC097_08025</name>
</gene>
<evidence type="ECO:0000313" key="3">
    <source>
        <dbReference type="Proteomes" id="UP000618579"/>
    </source>
</evidence>
<dbReference type="SUPFAM" id="SSF53474">
    <property type="entry name" value="alpha/beta-Hydrolases"/>
    <property type="match status" value="1"/>
</dbReference>
<dbReference type="Proteomes" id="UP000618579">
    <property type="component" value="Unassembled WGS sequence"/>
</dbReference>
<keyword evidence="2" id="KW-0378">Hydrolase</keyword>
<sequence>MSATRSGTILWLPGWSMSSVVFEQLREELPDYHHVLIDFSDAESPDDIMMLTEAAVAKCLANSGEHRPLFIGGWSLGGLLALGLAAKGLTDGLILFAATARFIRSKDEGELGQPDAYVRQMMRAVMQDSAAVEIKFRQRLWTESERSAGICDMFPPIGSWTMPALLAGLHILRNEEVSSVLSKIVCPVFLVHGMEDEICPYKGAKELADGLPQAQLLSIPDCGHVPFLGREKEIAEKVRRWWHEQQYGG</sequence>
<dbReference type="InterPro" id="IPR029058">
    <property type="entry name" value="AB_hydrolase_fold"/>
</dbReference>
<dbReference type="GO" id="GO:0016787">
    <property type="term" value="F:hydrolase activity"/>
    <property type="evidence" value="ECO:0007669"/>
    <property type="project" value="UniProtKB-KW"/>
</dbReference>
<dbReference type="EMBL" id="WHNZ01000015">
    <property type="protein sequence ID" value="NOU99960.1"/>
    <property type="molecule type" value="Genomic_DNA"/>
</dbReference>